<dbReference type="Gene3D" id="1.50.10.10">
    <property type="match status" value="1"/>
</dbReference>
<name>A0A975FPC1_9MICO</name>
<dbReference type="SUPFAM" id="SSF48208">
    <property type="entry name" value="Six-hairpin glycosidases"/>
    <property type="match status" value="1"/>
</dbReference>
<proteinExistence type="predicted"/>
<evidence type="ECO:0008006" key="5">
    <source>
        <dbReference type="Google" id="ProtNLM"/>
    </source>
</evidence>
<evidence type="ECO:0000313" key="4">
    <source>
        <dbReference type="Proteomes" id="UP000671914"/>
    </source>
</evidence>
<dbReference type="RefSeq" id="WP_210900034.1">
    <property type="nucleotide sequence ID" value="NZ_CP071696.1"/>
</dbReference>
<dbReference type="Pfam" id="PF17389">
    <property type="entry name" value="Bac_rhamnosid6H"/>
    <property type="match status" value="1"/>
</dbReference>
<evidence type="ECO:0000313" key="3">
    <source>
        <dbReference type="EMBL" id="QTX05357.1"/>
    </source>
</evidence>
<gene>
    <name evidence="3" type="ORF">G127AT_03780</name>
</gene>
<organism evidence="3 4">
    <name type="scientific">Agromyces archimandritae</name>
    <dbReference type="NCBI Taxonomy" id="2781962"/>
    <lineage>
        <taxon>Bacteria</taxon>
        <taxon>Bacillati</taxon>
        <taxon>Actinomycetota</taxon>
        <taxon>Actinomycetes</taxon>
        <taxon>Micrococcales</taxon>
        <taxon>Microbacteriaceae</taxon>
        <taxon>Agromyces</taxon>
    </lineage>
</organism>
<dbReference type="EMBL" id="CP071696">
    <property type="protein sequence ID" value="QTX05357.1"/>
    <property type="molecule type" value="Genomic_DNA"/>
</dbReference>
<sequence length="681" mass="72893">MSLSDAFPNATAADLVARSRAAGADRMPDALARPEGFSWHYPAGQFEIGALHRLVDEGRAANRHVDYAANYADVEPAARFRTTIGPGDAFTLLGTGRMELRVDGVTSGTAVDGALRVPKLPAGTRIEVLVAADGEPAAIGAEAGGPGDVEWVVAPGTEGAFDGSRAVSRAGGLEPPHRVGEPEVRLPFRALGEGIHMLDAPALGVVEIRCTGRPALAVGESLDEALADPEAGESRTDLVEEAPGIWASRYRLGLRYARVSGVEGAELVLRASVRPVERRGAFACDDPVLERIWATSAFTLRQCLQVFLIDGIKRDRMPWIGDHALGILTNAYTVADREIVRNSLVALGRPRHGYINGIADYSLWWVIAHRLYQSYFGDREFLEQEGDRLHAFVADLAEHTGPDGVFRPLARPDAFAEAGPGSLFLDWGVSLRADVDATAVQLLWHWALTSAAELLAEVGHPGAEGWAALAARLERTLETTAWDAEAGAWREYLDAASRPSAYPNFLAVLSGMLPAAADGAAEAIRANPAGTPFMRAFALRGLGELGGRIEAVDELRRLWGRMLDAGAQTFWEEFADQSASPFEMYRRPYGKSLCHAWAAGPAMLLPELVLGVRPLADGWREFAVAPELGTLGWAAAVVPLPGGDLIVEARAGRVRVDVPAGSTLVHPEGRFPGPARLDLPA</sequence>
<dbReference type="Pfam" id="PF17390">
    <property type="entry name" value="Bac_rhamnosid_C"/>
    <property type="match status" value="1"/>
</dbReference>
<dbReference type="PANTHER" id="PTHR34987">
    <property type="entry name" value="C, PUTATIVE (AFU_ORTHOLOGUE AFUA_3G02880)-RELATED"/>
    <property type="match status" value="1"/>
</dbReference>
<dbReference type="PANTHER" id="PTHR34987:SF6">
    <property type="entry name" value="ALPHA-L-RHAMNOSIDASE SIX-HAIRPIN GLYCOSIDASE DOMAIN-CONTAINING PROTEIN"/>
    <property type="match status" value="1"/>
</dbReference>
<accession>A0A975FPC1</accession>
<feature type="domain" description="Alpha-L-rhamnosidase C-terminal" evidence="2">
    <location>
        <begin position="611"/>
        <end position="664"/>
    </location>
</feature>
<feature type="domain" description="Alpha-L-rhamnosidase six-hairpin glycosidase" evidence="1">
    <location>
        <begin position="278"/>
        <end position="607"/>
    </location>
</feature>
<dbReference type="GO" id="GO:0005975">
    <property type="term" value="P:carbohydrate metabolic process"/>
    <property type="evidence" value="ECO:0007669"/>
    <property type="project" value="InterPro"/>
</dbReference>
<dbReference type="InterPro" id="IPR035396">
    <property type="entry name" value="Bac_rhamnosid6H"/>
</dbReference>
<protein>
    <recommendedName>
        <fullName evidence="5">Alpha-L-rhamnosidase</fullName>
    </recommendedName>
</protein>
<reference evidence="3" key="1">
    <citation type="submission" date="2021-03" db="EMBL/GenBank/DDBJ databases">
        <title>Agromyces archimandritus sp. nov., isolated from the cockroach Archimandrita tessellata.</title>
        <authorList>
            <person name="Guzman J."/>
            <person name="Ortuzar M."/>
            <person name="Poehlein A."/>
            <person name="Daniel R."/>
            <person name="Trujillo M."/>
            <person name="Vilcinskas A."/>
        </authorList>
    </citation>
    <scope>NUCLEOTIDE SEQUENCE</scope>
    <source>
        <strain evidence="3">G127AT</strain>
    </source>
</reference>
<dbReference type="InterPro" id="IPR012341">
    <property type="entry name" value="6hp_glycosidase-like_sf"/>
</dbReference>
<dbReference type="AlphaFoldDB" id="A0A975FPC1"/>
<evidence type="ECO:0000259" key="1">
    <source>
        <dbReference type="Pfam" id="PF17389"/>
    </source>
</evidence>
<dbReference type="KEGG" id="aarc:G127AT_03780"/>
<dbReference type="InterPro" id="IPR035398">
    <property type="entry name" value="Bac_rhamnosid_C"/>
</dbReference>
<dbReference type="Proteomes" id="UP000671914">
    <property type="component" value="Chromosome"/>
</dbReference>
<dbReference type="Gene3D" id="2.60.420.10">
    <property type="entry name" value="Maltose phosphorylase, domain 3"/>
    <property type="match status" value="1"/>
</dbReference>
<dbReference type="InterPro" id="IPR008928">
    <property type="entry name" value="6-hairpin_glycosidase_sf"/>
</dbReference>
<evidence type="ECO:0000259" key="2">
    <source>
        <dbReference type="Pfam" id="PF17390"/>
    </source>
</evidence>
<keyword evidence="4" id="KW-1185">Reference proteome</keyword>